<evidence type="ECO:0000313" key="2">
    <source>
        <dbReference type="EMBL" id="CCC47927.1"/>
    </source>
</evidence>
<feature type="compositionally biased region" description="Polar residues" evidence="1">
    <location>
        <begin position="234"/>
        <end position="253"/>
    </location>
</feature>
<evidence type="ECO:0000256" key="1">
    <source>
        <dbReference type="SAM" id="MobiDB-lite"/>
    </source>
</evidence>
<dbReference type="EMBL" id="HE573021">
    <property type="protein sequence ID" value="CCC47927.1"/>
    <property type="molecule type" value="Genomic_DNA"/>
</dbReference>
<reference evidence="2" key="1">
    <citation type="journal article" date="2012" name="Proc. Natl. Acad. Sci. U.S.A.">
        <title>Antigenic diversity is generated by distinct evolutionary mechanisms in African trypanosome species.</title>
        <authorList>
            <person name="Jackson A.P."/>
            <person name="Berry A."/>
            <person name="Aslett M."/>
            <person name="Allison H.C."/>
            <person name="Burton P."/>
            <person name="Vavrova-Anderson J."/>
            <person name="Brown R."/>
            <person name="Browne H."/>
            <person name="Corton N."/>
            <person name="Hauser H."/>
            <person name="Gamble J."/>
            <person name="Gilderthorp R."/>
            <person name="Marcello L."/>
            <person name="McQuillan J."/>
            <person name="Otto T.D."/>
            <person name="Quail M.A."/>
            <person name="Sanders M.J."/>
            <person name="van Tonder A."/>
            <person name="Ginger M.L."/>
            <person name="Field M.C."/>
            <person name="Barry J.D."/>
            <person name="Hertz-Fowler C."/>
            <person name="Berriman M."/>
        </authorList>
    </citation>
    <scope>NUCLEOTIDE SEQUENCE</scope>
    <source>
        <strain evidence="2">Y486</strain>
    </source>
</reference>
<name>G0TVG1_TRYVY</name>
<accession>G0TVG1</accession>
<feature type="region of interest" description="Disordered" evidence="1">
    <location>
        <begin position="969"/>
        <end position="1006"/>
    </location>
</feature>
<dbReference type="AlphaFoldDB" id="G0TVG1"/>
<protein>
    <submittedName>
        <fullName evidence="2">Uncharacterized protein</fullName>
    </submittedName>
</protein>
<feature type="compositionally biased region" description="Polar residues" evidence="1">
    <location>
        <begin position="176"/>
        <end position="196"/>
    </location>
</feature>
<dbReference type="VEuPathDB" id="TriTrypDB:TvY486_0501360"/>
<sequence>MSTSTPSLCCGVNAMNRDGDVLVAYRGQSVLASSFPVLSSASLVRRLHMLAAELSISPSELRRYAMGASGCGGDQGKKKESGNADGVANGEVDRCICDAVDEPMSEQQPSKCAVDVCFLCSNSVEELPPFLRAILTALVLPFVVRGDDGCRAERSADTTAKSNGGKVPSDDEHAKTQSATISPDQGQKGTSSTGAWVSTPSAIAESLAAPFLATSVGDRTVSCTSTPAAVCSAADNNKSDGNGNVSSSFSARDSTPRESSDVRAANELRSSGNVEFTLSPRGIEADSGPVPVSGGMGKHVTGQLEHSLKLLPQALRAPSGVRRLSDIYPPFVPLLLELFLGYSVQDGIKTFPIRFVLLRLLELCAPTLVSLQLSRHDEDVDDTVDMEGREGGLACPAKERDALLHVARHARERLIATLLSLFDSLEDSAWAFTLGGYSVMTQLVPPSYLSTRISRHAAHVANSPKFWSPAVALAWCAVIHEHLSPTALMEEGHYLCKQEKDNQESTFEATEDQGDQIAGVAAAMEALVGSSTPTEEELARAGRALGAGHRNMSSILAAPLSRLLNSAKSSFVQPLVTVDSVASSSSISSETVPSMKSQDLPSETATPAVATAIFVSGEQNDGDFIPLTEAQWQMIAKTPPPATLSAAVVVTCMILSAGALSKRTVLALGRWCLHMLDTPYANPCAVGLTHLMFKYPRFMREAAVSIPLVAPHKCKIVPYTSVAPSYAVPHIANATTTVAGGSGGNAGATITLININNVFPTSGKLYDAAFMLGCRLASAALRHQAMIAVQGHMGEVCGACSAGRTEYLQRCQRMLYELQDTQCYLLMLFQASVLRESTSLTVEMQDELVTLFVICAHLRVTIAPVNGYDMLQPRKSEREDPGTVHNDRLFDLIVGVVDDSFRIVTRTLDIVLHNYKACSPQRVYAALASLLPPKNILFDELRRVGVWARHSDCLETIYAAAEWYHSAHGAASRQPHRDDATGDSLVTGNKPENGGQRAAPSPASSDCKFSGYAVPLTHKEISRMLEGALSAAEAKRGESNTQRDSLIGILPSSGEIPRFSVAVSGSGFTATHRRWWMRRTVAYLFEQWWRCRVGLVAECPTRSLFANEETDNDFALHVDKSSAIH</sequence>
<gene>
    <name evidence="2" type="ORF">TVY486_0501360</name>
</gene>
<feature type="region of interest" description="Disordered" evidence="1">
    <location>
        <begin position="154"/>
        <end position="196"/>
    </location>
</feature>
<feature type="compositionally biased region" description="Basic and acidic residues" evidence="1">
    <location>
        <begin position="254"/>
        <end position="266"/>
    </location>
</feature>
<proteinExistence type="predicted"/>
<feature type="region of interest" description="Disordered" evidence="1">
    <location>
        <begin position="232"/>
        <end position="266"/>
    </location>
</feature>
<organism evidence="2">
    <name type="scientific">Trypanosoma vivax (strain Y486)</name>
    <dbReference type="NCBI Taxonomy" id="1055687"/>
    <lineage>
        <taxon>Eukaryota</taxon>
        <taxon>Discoba</taxon>
        <taxon>Euglenozoa</taxon>
        <taxon>Kinetoplastea</taxon>
        <taxon>Metakinetoplastina</taxon>
        <taxon>Trypanosomatida</taxon>
        <taxon>Trypanosomatidae</taxon>
        <taxon>Trypanosoma</taxon>
        <taxon>Duttonella</taxon>
    </lineage>
</organism>